<reference evidence="1 2" key="1">
    <citation type="journal article" date="2008" name="PLoS Genet.">
        <title>The genome of Borrelia recurrentis, the agent of deadly louse-borne relapsing fever, is a degraded subset of tick-borne Borrelia duttonii.</title>
        <authorList>
            <person name="Lescot M."/>
            <person name="Audic S."/>
            <person name="Robert C."/>
            <person name="Nguyen T.T."/>
            <person name="Blanc G."/>
            <person name="Cutler S.J."/>
            <person name="Wincker P."/>
            <person name="Couloux A."/>
            <person name="Claverie J.-M."/>
            <person name="Raoult D."/>
            <person name="Drancourt M."/>
        </authorList>
    </citation>
    <scope>NUCLEOTIDE SEQUENCE [LARGE SCALE GENOMIC DNA]</scope>
    <source>
        <strain evidence="1 2">A1</strain>
    </source>
</reference>
<keyword evidence="1" id="KW-0614">Plasmid</keyword>
<keyword evidence="2" id="KW-1185">Reference proteome</keyword>
<dbReference type="KEGG" id="bre:BRE_6016"/>
<evidence type="ECO:0000313" key="1">
    <source>
        <dbReference type="EMBL" id="ACH95168.1"/>
    </source>
</evidence>
<organism evidence="1 2">
    <name type="scientific">Borrelia recurrentis (strain A1)</name>
    <dbReference type="NCBI Taxonomy" id="412418"/>
    <lineage>
        <taxon>Bacteria</taxon>
        <taxon>Pseudomonadati</taxon>
        <taxon>Spirochaetota</taxon>
        <taxon>Spirochaetia</taxon>
        <taxon>Spirochaetales</taxon>
        <taxon>Borreliaceae</taxon>
        <taxon>Borrelia</taxon>
    </lineage>
</organism>
<protein>
    <submittedName>
        <fullName evidence="1">Plasmid partitioning associated protein-1</fullName>
    </submittedName>
</protein>
<sequence>MATCELKAKLLARRLELNKANNNFFKRIEDKNYKKMYHTKIFSMINNFEAKPNKGKFWLCFRNVFDPTKCESLHLFHMRQGDRFMGIYYGFAKLPKPFIVHYKENEVRKTSKIIKIYYIEFRFKKGSVFCYLRSLCTLLQSKNKEKNFYNSLLSRTLKLEKEVHRFYGKEYFEDKGILKWIKENQK</sequence>
<dbReference type="EMBL" id="CP000995">
    <property type="protein sequence ID" value="ACH95168.1"/>
    <property type="molecule type" value="Genomic_DNA"/>
</dbReference>
<dbReference type="RefSeq" id="WP_012539569.1">
    <property type="nucleotide sequence ID" value="NC_011252.1"/>
</dbReference>
<evidence type="ECO:0000313" key="2">
    <source>
        <dbReference type="Proteomes" id="UP000000612"/>
    </source>
</evidence>
<geneLocation type="plasmid" evidence="1 2">
    <name>pl23</name>
</geneLocation>
<dbReference type="HOGENOM" id="CLU_109712_0_0_12"/>
<dbReference type="Proteomes" id="UP000000612">
    <property type="component" value="Plasmid pl23"/>
</dbReference>
<proteinExistence type="predicted"/>
<dbReference type="InterPro" id="IPR004180">
    <property type="entry name" value="DUF226_BOR_spp"/>
</dbReference>
<name>B5RS32_BORRA</name>
<accession>B5RS32</accession>
<dbReference type="Pfam" id="PF02890">
    <property type="entry name" value="DUF226"/>
    <property type="match status" value="1"/>
</dbReference>
<dbReference type="AlphaFoldDB" id="B5RS32"/>
<gene>
    <name evidence="1" type="primary">ppap1</name>
    <name evidence="1" type="ordered locus">BRE_6016</name>
</gene>